<name>A0AAD9J3Y7_9ANNE</name>
<dbReference type="PANTHER" id="PTHR20935:SF0">
    <property type="entry name" value="SERINE_THREONINE-PROTEIN PHOSPHATASE PGAM5, MITOCHONDRIAL"/>
    <property type="match status" value="1"/>
</dbReference>
<dbReference type="Gene3D" id="3.40.50.1240">
    <property type="entry name" value="Phosphoglycerate mutase-like"/>
    <property type="match status" value="1"/>
</dbReference>
<keyword evidence="3" id="KW-0378">Hydrolase</keyword>
<dbReference type="Proteomes" id="UP001208570">
    <property type="component" value="Unassembled WGS sequence"/>
</dbReference>
<feature type="transmembrane region" description="Helical" evidence="6">
    <location>
        <begin position="21"/>
        <end position="38"/>
    </location>
</feature>
<reference evidence="7" key="1">
    <citation type="journal article" date="2023" name="Mol. Biol. Evol.">
        <title>Third-Generation Sequencing Reveals the Adaptive Role of the Epigenome in Three Deep-Sea Polychaetes.</title>
        <authorList>
            <person name="Perez M."/>
            <person name="Aroh O."/>
            <person name="Sun Y."/>
            <person name="Lan Y."/>
            <person name="Juniper S.K."/>
            <person name="Young C.R."/>
            <person name="Angers B."/>
            <person name="Qian P.Y."/>
        </authorList>
    </citation>
    <scope>NUCLEOTIDE SEQUENCE</scope>
    <source>
        <strain evidence="7">P08H-3</strain>
    </source>
</reference>
<protein>
    <recommendedName>
        <fullName evidence="4">Serine/threonine-protein phosphatase PGAM5, mitochondrial</fullName>
        <ecNumber evidence="2">3.1.3.16</ecNumber>
    </recommendedName>
    <alternativeName>
        <fullName evidence="5">Serine/threonine-protein phosphatase Pgam5, mitochondrial</fullName>
    </alternativeName>
</protein>
<dbReference type="InterPro" id="IPR051021">
    <property type="entry name" value="Mito_Ser/Thr_phosphatase"/>
</dbReference>
<dbReference type="EC" id="3.1.3.16" evidence="2"/>
<accession>A0AAD9J3Y7</accession>
<dbReference type="CDD" id="cd07067">
    <property type="entry name" value="HP_PGM_like"/>
    <property type="match status" value="1"/>
</dbReference>
<evidence type="ECO:0000256" key="3">
    <source>
        <dbReference type="ARBA" id="ARBA00022801"/>
    </source>
</evidence>
<dbReference type="InterPro" id="IPR013078">
    <property type="entry name" value="His_Pase_superF_clade-1"/>
</dbReference>
<keyword evidence="8" id="KW-1185">Reference proteome</keyword>
<comment type="similarity">
    <text evidence="1">Belongs to the phosphoglycerate mutase family. BPG-dependent PGAM subfamily.</text>
</comment>
<evidence type="ECO:0000256" key="6">
    <source>
        <dbReference type="SAM" id="Phobius"/>
    </source>
</evidence>
<dbReference type="AlphaFoldDB" id="A0AAD9J3Y7"/>
<evidence type="ECO:0000256" key="2">
    <source>
        <dbReference type="ARBA" id="ARBA00013081"/>
    </source>
</evidence>
<dbReference type="SUPFAM" id="SSF53254">
    <property type="entry name" value="Phosphoglycerate mutase-like"/>
    <property type="match status" value="1"/>
</dbReference>
<dbReference type="GO" id="GO:0005739">
    <property type="term" value="C:mitochondrion"/>
    <property type="evidence" value="ECO:0007669"/>
    <property type="project" value="TreeGrafter"/>
</dbReference>
<keyword evidence="6" id="KW-1133">Transmembrane helix</keyword>
<evidence type="ECO:0000256" key="5">
    <source>
        <dbReference type="ARBA" id="ARBA00040722"/>
    </source>
</evidence>
<sequence>MGTDGSSICTSRSFIAGMTRNVFVALAIVMALILLLWLNKEHDIVAKCRDFESWQKAAITPDQPKVHVDIEKEASNESQHTATHSVESQKWNYNWDHKAWPHPEDAVGVPTRTLILVRHGQYDFSSGLLNDKGHQQANITGMRLKHLGMKYSRIIHSDQTRAKETATIIHQHLPQLPMEEDPLLAEGGPTPPEPTVNYWSLPERSYFVDGPRLEAAFRKYFYRADKSQQLESIDVLYEDDD</sequence>
<comment type="caution">
    <text evidence="7">The sequence shown here is derived from an EMBL/GenBank/DDBJ whole genome shotgun (WGS) entry which is preliminary data.</text>
</comment>
<evidence type="ECO:0000256" key="4">
    <source>
        <dbReference type="ARBA" id="ARBA00039765"/>
    </source>
</evidence>
<evidence type="ECO:0000313" key="8">
    <source>
        <dbReference type="Proteomes" id="UP001208570"/>
    </source>
</evidence>
<evidence type="ECO:0000313" key="7">
    <source>
        <dbReference type="EMBL" id="KAK2145667.1"/>
    </source>
</evidence>
<dbReference type="PANTHER" id="PTHR20935">
    <property type="entry name" value="PHOSPHOGLYCERATE MUTASE-RELATED"/>
    <property type="match status" value="1"/>
</dbReference>
<gene>
    <name evidence="7" type="ORF">LSH36_664g00000</name>
</gene>
<dbReference type="InterPro" id="IPR029033">
    <property type="entry name" value="His_PPase_superfam"/>
</dbReference>
<evidence type="ECO:0000256" key="1">
    <source>
        <dbReference type="ARBA" id="ARBA00006717"/>
    </source>
</evidence>
<organism evidence="7 8">
    <name type="scientific">Paralvinella palmiformis</name>
    <dbReference type="NCBI Taxonomy" id="53620"/>
    <lineage>
        <taxon>Eukaryota</taxon>
        <taxon>Metazoa</taxon>
        <taxon>Spiralia</taxon>
        <taxon>Lophotrochozoa</taxon>
        <taxon>Annelida</taxon>
        <taxon>Polychaeta</taxon>
        <taxon>Sedentaria</taxon>
        <taxon>Canalipalpata</taxon>
        <taxon>Terebellida</taxon>
        <taxon>Terebelliformia</taxon>
        <taxon>Alvinellidae</taxon>
        <taxon>Paralvinella</taxon>
    </lineage>
</organism>
<proteinExistence type="inferred from homology"/>
<dbReference type="GO" id="GO:0004722">
    <property type="term" value="F:protein serine/threonine phosphatase activity"/>
    <property type="evidence" value="ECO:0007669"/>
    <property type="project" value="UniProtKB-EC"/>
</dbReference>
<dbReference type="GO" id="GO:0090141">
    <property type="term" value="P:positive regulation of mitochondrial fission"/>
    <property type="evidence" value="ECO:0007669"/>
    <property type="project" value="TreeGrafter"/>
</dbReference>
<dbReference type="Pfam" id="PF00300">
    <property type="entry name" value="His_Phos_1"/>
    <property type="match status" value="1"/>
</dbReference>
<keyword evidence="6" id="KW-0812">Transmembrane</keyword>
<keyword evidence="6" id="KW-0472">Membrane</keyword>
<dbReference type="EMBL" id="JAODUP010000664">
    <property type="protein sequence ID" value="KAK2145667.1"/>
    <property type="molecule type" value="Genomic_DNA"/>
</dbReference>